<dbReference type="InterPro" id="IPR011701">
    <property type="entry name" value="MFS"/>
</dbReference>
<dbReference type="PANTHER" id="PTHR43124:SF3">
    <property type="entry name" value="CHLORAMPHENICOL EFFLUX PUMP RV0191"/>
    <property type="match status" value="1"/>
</dbReference>
<accession>A0A1E5XK18</accession>
<organism evidence="8 9">
    <name type="scientific">Devosia insulae DS-56</name>
    <dbReference type="NCBI Taxonomy" id="1116389"/>
    <lineage>
        <taxon>Bacteria</taxon>
        <taxon>Pseudomonadati</taxon>
        <taxon>Pseudomonadota</taxon>
        <taxon>Alphaproteobacteria</taxon>
        <taxon>Hyphomicrobiales</taxon>
        <taxon>Devosiaceae</taxon>
        <taxon>Devosia</taxon>
    </lineage>
</organism>
<dbReference type="CDD" id="cd17324">
    <property type="entry name" value="MFS_NepI_like"/>
    <property type="match status" value="1"/>
</dbReference>
<evidence type="ECO:0000256" key="3">
    <source>
        <dbReference type="ARBA" id="ARBA00022692"/>
    </source>
</evidence>
<dbReference type="OrthoDB" id="9788453at2"/>
<dbReference type="EMBL" id="LAJE02000344">
    <property type="protein sequence ID" value="OEO28943.1"/>
    <property type="molecule type" value="Genomic_DNA"/>
</dbReference>
<evidence type="ECO:0000256" key="5">
    <source>
        <dbReference type="ARBA" id="ARBA00023136"/>
    </source>
</evidence>
<comment type="subcellular location">
    <subcellularLocation>
        <location evidence="1">Cell membrane</location>
        <topology evidence="1">Multi-pass membrane protein</topology>
    </subcellularLocation>
</comment>
<evidence type="ECO:0000256" key="6">
    <source>
        <dbReference type="SAM" id="Phobius"/>
    </source>
</evidence>
<keyword evidence="3 6" id="KW-0812">Transmembrane</keyword>
<evidence type="ECO:0000256" key="2">
    <source>
        <dbReference type="ARBA" id="ARBA00022475"/>
    </source>
</evidence>
<gene>
    <name evidence="8" type="ORF">VW23_027815</name>
</gene>
<feature type="transmembrane region" description="Helical" evidence="6">
    <location>
        <begin position="359"/>
        <end position="380"/>
    </location>
</feature>
<dbReference type="InterPro" id="IPR036259">
    <property type="entry name" value="MFS_trans_sf"/>
</dbReference>
<keyword evidence="2" id="KW-1003">Cell membrane</keyword>
<dbReference type="InterPro" id="IPR020846">
    <property type="entry name" value="MFS_dom"/>
</dbReference>
<dbReference type="Gene3D" id="1.20.1250.20">
    <property type="entry name" value="MFS general substrate transporter like domains"/>
    <property type="match status" value="2"/>
</dbReference>
<dbReference type="Proteomes" id="UP000095463">
    <property type="component" value="Unassembled WGS sequence"/>
</dbReference>
<feature type="transmembrane region" description="Helical" evidence="6">
    <location>
        <begin position="70"/>
        <end position="93"/>
    </location>
</feature>
<dbReference type="PANTHER" id="PTHR43124">
    <property type="entry name" value="PURINE EFFLUX PUMP PBUE"/>
    <property type="match status" value="1"/>
</dbReference>
<protein>
    <recommendedName>
        <fullName evidence="7">Major facilitator superfamily (MFS) profile domain-containing protein</fullName>
    </recommendedName>
</protein>
<feature type="transmembrane region" description="Helical" evidence="6">
    <location>
        <begin position="205"/>
        <end position="228"/>
    </location>
</feature>
<dbReference type="PROSITE" id="PS50850">
    <property type="entry name" value="MFS"/>
    <property type="match status" value="1"/>
</dbReference>
<feature type="transmembrane region" description="Helical" evidence="6">
    <location>
        <begin position="240"/>
        <end position="258"/>
    </location>
</feature>
<feature type="transmembrane region" description="Helical" evidence="6">
    <location>
        <begin position="270"/>
        <end position="288"/>
    </location>
</feature>
<proteinExistence type="predicted"/>
<sequence>MPIAIYALALAAFAVGSAEFVISGILPPLAEDLAVTIPVAGLLVSAYAIGVAIGGPVLTVFTSRFSQRNVLIGLMIVFSIAQLLCAIAPGYGLLLAARLLSASAHGVFFGAGNVVVVGLVPPERRGAAFSLFISGITVANLLGLPGGSAIGLHFGWRVPFLAVAALGAVAAIVLFLKLPRDKRQEGDRHATFGEQVRELRHQEVWLSYLTITFVMIGALAFGTFQVPIMLNVTRLHPDIIPIYLLVGGIGSMLGIYLGGRGTDWKPMPTLLTVLLLQALLYFTMLFAMHDKVWMTVNLLGTSILGFAFSTPLQARVIAAAHSAPNLASSLISTAFNIGIAGGAFIGAMLLSAGVSYADIPAVGVVTSLCAAGTASLSWWLERRGSIAAATEA</sequence>
<evidence type="ECO:0000259" key="7">
    <source>
        <dbReference type="PROSITE" id="PS50850"/>
    </source>
</evidence>
<keyword evidence="4 6" id="KW-1133">Transmembrane helix</keyword>
<feature type="transmembrane region" description="Helical" evidence="6">
    <location>
        <begin position="294"/>
        <end position="318"/>
    </location>
</feature>
<dbReference type="RefSeq" id="WP_069911776.1">
    <property type="nucleotide sequence ID" value="NZ_LAJE02000344.1"/>
</dbReference>
<feature type="transmembrane region" description="Helical" evidence="6">
    <location>
        <begin position="127"/>
        <end position="150"/>
    </location>
</feature>
<comment type="caution">
    <text evidence="8">The sequence shown here is derived from an EMBL/GenBank/DDBJ whole genome shotgun (WGS) entry which is preliminary data.</text>
</comment>
<name>A0A1E5XK18_9HYPH</name>
<evidence type="ECO:0000313" key="8">
    <source>
        <dbReference type="EMBL" id="OEO28943.1"/>
    </source>
</evidence>
<feature type="domain" description="Major facilitator superfamily (MFS) profile" evidence="7">
    <location>
        <begin position="4"/>
        <end position="392"/>
    </location>
</feature>
<feature type="transmembrane region" description="Helical" evidence="6">
    <location>
        <begin position="99"/>
        <end position="120"/>
    </location>
</feature>
<dbReference type="Pfam" id="PF07690">
    <property type="entry name" value="MFS_1"/>
    <property type="match status" value="1"/>
</dbReference>
<evidence type="ECO:0000256" key="4">
    <source>
        <dbReference type="ARBA" id="ARBA00022989"/>
    </source>
</evidence>
<feature type="transmembrane region" description="Helical" evidence="6">
    <location>
        <begin position="330"/>
        <end position="353"/>
    </location>
</feature>
<feature type="transmembrane region" description="Helical" evidence="6">
    <location>
        <begin position="156"/>
        <end position="176"/>
    </location>
</feature>
<reference evidence="8 9" key="1">
    <citation type="journal article" date="2015" name="Genome Announc.">
        <title>Genome Assemblies of Three Soil-Associated Devosia species: D. insulae, D. limi, and D. soli.</title>
        <authorList>
            <person name="Hassan Y.I."/>
            <person name="Lepp D."/>
            <person name="Zhou T."/>
        </authorList>
    </citation>
    <scope>NUCLEOTIDE SEQUENCE [LARGE SCALE GENOMIC DNA]</scope>
    <source>
        <strain evidence="8 9">DS-56</strain>
    </source>
</reference>
<dbReference type="SUPFAM" id="SSF103473">
    <property type="entry name" value="MFS general substrate transporter"/>
    <property type="match status" value="1"/>
</dbReference>
<keyword evidence="9" id="KW-1185">Reference proteome</keyword>
<evidence type="ECO:0000256" key="1">
    <source>
        <dbReference type="ARBA" id="ARBA00004651"/>
    </source>
</evidence>
<dbReference type="GO" id="GO:0005886">
    <property type="term" value="C:plasma membrane"/>
    <property type="evidence" value="ECO:0007669"/>
    <property type="project" value="UniProtKB-SubCell"/>
</dbReference>
<evidence type="ECO:0000313" key="9">
    <source>
        <dbReference type="Proteomes" id="UP000095463"/>
    </source>
</evidence>
<feature type="transmembrane region" description="Helical" evidence="6">
    <location>
        <begin position="34"/>
        <end position="58"/>
    </location>
</feature>
<keyword evidence="5 6" id="KW-0472">Membrane</keyword>
<dbReference type="AlphaFoldDB" id="A0A1E5XK18"/>
<dbReference type="InterPro" id="IPR050189">
    <property type="entry name" value="MFS_Efflux_Transporters"/>
</dbReference>
<dbReference type="GO" id="GO:0022857">
    <property type="term" value="F:transmembrane transporter activity"/>
    <property type="evidence" value="ECO:0007669"/>
    <property type="project" value="InterPro"/>
</dbReference>